<dbReference type="KEGG" id="vg:40527089"/>
<dbReference type="RefSeq" id="YP_009666809.1">
    <property type="nucleotide sequence ID" value="NC_043530.1"/>
</dbReference>
<proteinExistence type="predicted"/>
<dbReference type="PROSITE" id="PS50089">
    <property type="entry name" value="ZF_RING_2"/>
    <property type="match status" value="1"/>
</dbReference>
<keyword evidence="1" id="KW-0863">Zinc-finger</keyword>
<dbReference type="EMBL" id="MF375894">
    <property type="protein sequence ID" value="AUV65414.1"/>
    <property type="molecule type" value="Genomic_DNA"/>
</dbReference>
<name>A0A2K9VSJ6_9ABAC</name>
<evidence type="ECO:0000313" key="4">
    <source>
        <dbReference type="Proteomes" id="UP000297194"/>
    </source>
</evidence>
<feature type="domain" description="RING-type" evidence="2">
    <location>
        <begin position="190"/>
        <end position="235"/>
    </location>
</feature>
<protein>
    <submittedName>
        <fullName evidence="3">EXON0</fullName>
    </submittedName>
</protein>
<keyword evidence="4" id="KW-1185">Reference proteome</keyword>
<dbReference type="SUPFAM" id="SSF57850">
    <property type="entry name" value="RING/U-box"/>
    <property type="match status" value="1"/>
</dbReference>
<keyword evidence="1" id="KW-0862">Zinc</keyword>
<dbReference type="InterPro" id="IPR007954">
    <property type="entry name" value="Baculo_IE-1"/>
</dbReference>
<organism evidence="3 4">
    <name type="scientific">Mythimna unipuncta nucleopolyhedrovirus</name>
    <dbReference type="NCBI Taxonomy" id="447897"/>
    <lineage>
        <taxon>Viruses</taxon>
        <taxon>Viruses incertae sedis</taxon>
        <taxon>Naldaviricetes</taxon>
        <taxon>Lefavirales</taxon>
        <taxon>Baculoviridae</taxon>
        <taxon>Alphabaculovirus</taxon>
    </lineage>
</organism>
<dbReference type="GO" id="GO:0008270">
    <property type="term" value="F:zinc ion binding"/>
    <property type="evidence" value="ECO:0007669"/>
    <property type="project" value="UniProtKB-KW"/>
</dbReference>
<dbReference type="Pfam" id="PF05290">
    <property type="entry name" value="Baculo_IE-1"/>
    <property type="match status" value="1"/>
</dbReference>
<dbReference type="Proteomes" id="UP000297194">
    <property type="component" value="Segment"/>
</dbReference>
<reference evidence="3" key="1">
    <citation type="journal article" date="2017" name="Virus Genes">
        <title>The complete genome sequence of a third distinct baculovirus isolated from the true armyworm, Mythimna unipuncta, contains two copies of the lef-7 gene.</title>
        <authorList>
            <person name="Harrison R.L."/>
            <person name="Mowery J.D."/>
            <person name="Rowley D.L."/>
            <person name="Bauchan G.R."/>
            <person name="Theilmann D.A."/>
            <person name="Rohrmann G.F."/>
            <person name="Erlandson M.A."/>
        </authorList>
    </citation>
    <scope>NUCLEOTIDE SEQUENCE [LARGE SCALE GENOMIC DNA]</scope>
    <source>
        <strain evidence="3">#7</strain>
    </source>
</reference>
<evidence type="ECO:0000259" key="2">
    <source>
        <dbReference type="PROSITE" id="PS50089"/>
    </source>
</evidence>
<dbReference type="InterPro" id="IPR001841">
    <property type="entry name" value="Znf_RING"/>
</dbReference>
<accession>A0A2K9VSJ6</accession>
<evidence type="ECO:0000256" key="1">
    <source>
        <dbReference type="PROSITE-ProRule" id="PRU00175"/>
    </source>
</evidence>
<sequence>MSASRNLKSSAAAAADYSNELGAQVFSNFVFTHDLYTSDLPLSPKAHFNIKLAAFQIVKDTYRQSYDAELDDLLALREHVDDNDGIVLPRDQCVHRLIGDIKNVIDTLHHINSQPKYQYNMFIFLPYVKQLRMINSRFESDYCCAKIVKANALALSTLVAHADKYLSAIRAMNERMHLINVFVEPKLYQCNICQESSVEEHFLKPDECCGYSICCMCYANLWKFSNMYPVCPVCKTSFKSSSKKIVEP</sequence>
<evidence type="ECO:0000313" key="3">
    <source>
        <dbReference type="EMBL" id="AUV65414.1"/>
    </source>
</evidence>
<keyword evidence="1" id="KW-0479">Metal-binding</keyword>
<dbReference type="GeneID" id="40527089"/>